<keyword evidence="8" id="KW-0949">S-adenosyl-L-methionine</keyword>
<name>A0A2V4PIS0_9ACTN</name>
<dbReference type="GO" id="GO:0005737">
    <property type="term" value="C:cytoplasm"/>
    <property type="evidence" value="ECO:0007669"/>
    <property type="project" value="UniProtKB-SubCell"/>
</dbReference>
<dbReference type="PANTHER" id="PTHR11579">
    <property type="entry name" value="PROTEIN-L-ISOASPARTATE O-METHYLTRANSFERASE"/>
    <property type="match status" value="1"/>
</dbReference>
<dbReference type="CDD" id="cd02440">
    <property type="entry name" value="AdoMet_MTases"/>
    <property type="match status" value="1"/>
</dbReference>
<evidence type="ECO:0000256" key="11">
    <source>
        <dbReference type="ARBA" id="ARBA00031350"/>
    </source>
</evidence>
<reference evidence="12 13" key="1">
    <citation type="submission" date="2018-03" db="EMBL/GenBank/DDBJ databases">
        <title>Bioinformatic expansion and discovery of thiopeptide antibiotics.</title>
        <authorList>
            <person name="Schwalen C.J."/>
            <person name="Hudson G.A."/>
            <person name="Mitchell D.A."/>
        </authorList>
    </citation>
    <scope>NUCLEOTIDE SEQUENCE [LARGE SCALE GENOMIC DNA]</scope>
    <source>
        <strain evidence="12 13">ATCC 21389</strain>
    </source>
</reference>
<dbReference type="OrthoDB" id="5143400at2"/>
<dbReference type="GO" id="GO:0004719">
    <property type="term" value="F:protein-L-isoaspartate (D-aspartate) O-methyltransferase activity"/>
    <property type="evidence" value="ECO:0007669"/>
    <property type="project" value="UniProtKB-EC"/>
</dbReference>
<evidence type="ECO:0000256" key="2">
    <source>
        <dbReference type="ARBA" id="ARBA00005369"/>
    </source>
</evidence>
<comment type="caution">
    <text evidence="12">The sequence shown here is derived from an EMBL/GenBank/DDBJ whole genome shotgun (WGS) entry which is preliminary data.</text>
</comment>
<organism evidence="12 13">
    <name type="scientific">Streptomyces tateyamensis</name>
    <dbReference type="NCBI Taxonomy" id="565073"/>
    <lineage>
        <taxon>Bacteria</taxon>
        <taxon>Bacillati</taxon>
        <taxon>Actinomycetota</taxon>
        <taxon>Actinomycetes</taxon>
        <taxon>Kitasatosporales</taxon>
        <taxon>Streptomycetaceae</taxon>
        <taxon>Streptomyces</taxon>
    </lineage>
</organism>
<dbReference type="EC" id="2.1.1.77" evidence="3"/>
<evidence type="ECO:0000256" key="4">
    <source>
        <dbReference type="ARBA" id="ARBA00013346"/>
    </source>
</evidence>
<evidence type="ECO:0000256" key="9">
    <source>
        <dbReference type="ARBA" id="ARBA00030757"/>
    </source>
</evidence>
<sequence length="341" mass="36866">MATGTNVALDRTTDPDGWAEAANAPHAPIVTQWDDGDHEGLEPGRVPTSSASQPTLVYSMLLDLDVLSGMRVLEIGTGTGWNAALLSCRLGDANVTTVEVDPEVSARARAALKASGYTPEVVCADGSLGWLASAPYDRIIVTCGVREIPPAWLSQTRVGGLILAPFGTHYGHQDALVKLTVQLDGTASGPFLGPVQFMKMRSQRLVRPAHPDFPGDSVETSTRVRVPLGDWEPFTFAASLLVPGVTHLVHERDDGVTVLWLYSLADTSWAAVFYDEEAEWEVYQSGPRKLWDLVEAAHAWWQSAGEPDFDRFGMTVGHTAGRTFWLDGPEQPLPVLGVGPR</sequence>
<evidence type="ECO:0000256" key="10">
    <source>
        <dbReference type="ARBA" id="ARBA00031323"/>
    </source>
</evidence>
<dbReference type="InterPro" id="IPR029063">
    <property type="entry name" value="SAM-dependent_MTases_sf"/>
</dbReference>
<gene>
    <name evidence="12" type="ORF">C7C46_06575</name>
</gene>
<evidence type="ECO:0000256" key="3">
    <source>
        <dbReference type="ARBA" id="ARBA00011890"/>
    </source>
</evidence>
<dbReference type="AlphaFoldDB" id="A0A2V4PIS0"/>
<dbReference type="Pfam" id="PF01135">
    <property type="entry name" value="PCMT"/>
    <property type="match status" value="1"/>
</dbReference>
<dbReference type="PROSITE" id="PS01279">
    <property type="entry name" value="PCMT"/>
    <property type="match status" value="1"/>
</dbReference>
<dbReference type="SUPFAM" id="SSF53335">
    <property type="entry name" value="S-adenosyl-L-methionine-dependent methyltransferases"/>
    <property type="match status" value="1"/>
</dbReference>
<evidence type="ECO:0000256" key="7">
    <source>
        <dbReference type="ARBA" id="ARBA00022679"/>
    </source>
</evidence>
<dbReference type="InterPro" id="IPR000682">
    <property type="entry name" value="PCMT"/>
</dbReference>
<comment type="subcellular location">
    <subcellularLocation>
        <location evidence="1">Cytoplasm</location>
    </subcellularLocation>
</comment>
<protein>
    <recommendedName>
        <fullName evidence="4">Protein-L-isoaspartate O-methyltransferase</fullName>
        <ecNumber evidence="3">2.1.1.77</ecNumber>
    </recommendedName>
    <alternativeName>
        <fullName evidence="11">L-isoaspartyl protein carboxyl methyltransferase</fullName>
    </alternativeName>
    <alternativeName>
        <fullName evidence="9">Protein L-isoaspartyl methyltransferase</fullName>
    </alternativeName>
    <alternativeName>
        <fullName evidence="10">Protein-beta-aspartate methyltransferase</fullName>
    </alternativeName>
</protein>
<keyword evidence="5" id="KW-0963">Cytoplasm</keyword>
<evidence type="ECO:0000313" key="12">
    <source>
        <dbReference type="EMBL" id="PYC85479.1"/>
    </source>
</evidence>
<keyword evidence="13" id="KW-1185">Reference proteome</keyword>
<dbReference type="Proteomes" id="UP000248039">
    <property type="component" value="Unassembled WGS sequence"/>
</dbReference>
<dbReference type="GO" id="GO:0032259">
    <property type="term" value="P:methylation"/>
    <property type="evidence" value="ECO:0007669"/>
    <property type="project" value="UniProtKB-KW"/>
</dbReference>
<keyword evidence="6 12" id="KW-0489">Methyltransferase</keyword>
<dbReference type="PANTHER" id="PTHR11579:SF0">
    <property type="entry name" value="PROTEIN-L-ISOASPARTATE(D-ASPARTATE) O-METHYLTRANSFERASE"/>
    <property type="match status" value="1"/>
</dbReference>
<evidence type="ECO:0000256" key="6">
    <source>
        <dbReference type="ARBA" id="ARBA00022603"/>
    </source>
</evidence>
<accession>A0A2V4PIS0</accession>
<proteinExistence type="inferred from homology"/>
<comment type="similarity">
    <text evidence="2">Belongs to the methyltransferase superfamily. L-isoaspartyl/D-aspartyl protein methyltransferase family.</text>
</comment>
<dbReference type="Gene3D" id="3.40.50.150">
    <property type="entry name" value="Vaccinia Virus protein VP39"/>
    <property type="match status" value="1"/>
</dbReference>
<evidence type="ECO:0000256" key="8">
    <source>
        <dbReference type="ARBA" id="ARBA00022691"/>
    </source>
</evidence>
<dbReference type="EMBL" id="PYBW01000022">
    <property type="protein sequence ID" value="PYC85479.1"/>
    <property type="molecule type" value="Genomic_DNA"/>
</dbReference>
<evidence type="ECO:0000256" key="1">
    <source>
        <dbReference type="ARBA" id="ARBA00004496"/>
    </source>
</evidence>
<evidence type="ECO:0000256" key="5">
    <source>
        <dbReference type="ARBA" id="ARBA00022490"/>
    </source>
</evidence>
<evidence type="ECO:0000313" key="13">
    <source>
        <dbReference type="Proteomes" id="UP000248039"/>
    </source>
</evidence>
<keyword evidence="7 12" id="KW-0808">Transferase</keyword>